<dbReference type="InterPro" id="IPR020070">
    <property type="entry name" value="Ribosomal_bL9_N"/>
</dbReference>
<organism evidence="10 11">
    <name type="scientific">Eiseniibacteriota bacterium</name>
    <dbReference type="NCBI Taxonomy" id="2212470"/>
    <lineage>
        <taxon>Bacteria</taxon>
        <taxon>Candidatus Eiseniibacteriota</taxon>
    </lineage>
</organism>
<dbReference type="PANTHER" id="PTHR21368">
    <property type="entry name" value="50S RIBOSOMAL PROTEIN L9"/>
    <property type="match status" value="1"/>
</dbReference>
<dbReference type="GO" id="GO:0006412">
    <property type="term" value="P:translation"/>
    <property type="evidence" value="ECO:0007669"/>
    <property type="project" value="UniProtKB-UniRule"/>
</dbReference>
<dbReference type="Proteomes" id="UP000748308">
    <property type="component" value="Unassembled WGS sequence"/>
</dbReference>
<evidence type="ECO:0000256" key="5">
    <source>
        <dbReference type="ARBA" id="ARBA00023274"/>
    </source>
</evidence>
<feature type="domain" description="Large ribosomal subunit protein bL9 C-terminal" evidence="9">
    <location>
        <begin position="64"/>
        <end position="145"/>
    </location>
</feature>
<dbReference type="GO" id="GO:0003735">
    <property type="term" value="F:structural constituent of ribosome"/>
    <property type="evidence" value="ECO:0007669"/>
    <property type="project" value="InterPro"/>
</dbReference>
<comment type="function">
    <text evidence="7">Binds to the 23S rRNA.</text>
</comment>
<reference evidence="10" key="1">
    <citation type="submission" date="2019-03" db="EMBL/GenBank/DDBJ databases">
        <title>Lake Tanganyika Metagenome-Assembled Genomes (MAGs).</title>
        <authorList>
            <person name="Tran P."/>
        </authorList>
    </citation>
    <scope>NUCLEOTIDE SEQUENCE</scope>
    <source>
        <strain evidence="10">M_DeepCast_400m_m2_100</strain>
    </source>
</reference>
<accession>A0A937XAV6</accession>
<keyword evidence="3 7" id="KW-0694">RNA-binding</keyword>
<proteinExistence type="inferred from homology"/>
<dbReference type="HAMAP" id="MF_00503">
    <property type="entry name" value="Ribosomal_bL9"/>
    <property type="match status" value="1"/>
</dbReference>
<evidence type="ECO:0000256" key="4">
    <source>
        <dbReference type="ARBA" id="ARBA00022980"/>
    </source>
</evidence>
<evidence type="ECO:0000256" key="3">
    <source>
        <dbReference type="ARBA" id="ARBA00022884"/>
    </source>
</evidence>
<keyword evidence="5 7" id="KW-0687">Ribonucleoprotein</keyword>
<dbReference type="GO" id="GO:0005840">
    <property type="term" value="C:ribosome"/>
    <property type="evidence" value="ECO:0007669"/>
    <property type="project" value="UniProtKB-KW"/>
</dbReference>
<dbReference type="InterPro" id="IPR036791">
    <property type="entry name" value="Ribosomal_bL9_C_sf"/>
</dbReference>
<dbReference type="AlphaFoldDB" id="A0A937XAV6"/>
<evidence type="ECO:0000259" key="8">
    <source>
        <dbReference type="Pfam" id="PF01281"/>
    </source>
</evidence>
<dbReference type="InterPro" id="IPR000244">
    <property type="entry name" value="Ribosomal_bL9"/>
</dbReference>
<sequence>MEIILLEDVEGLGRRGERRSVAPGYARNHLLPGKLAIPATSAGARLFEQAERVRAARGEKERRDAQGLARRLEKISLTIPAQVGEDDRLFGSVTSQDIVEALQEQGLTVERRRVQLEEPLKVLGVYKIDIRLHADIVVPIRIWVTKQQP</sequence>
<gene>
    <name evidence="7" type="primary">rplI</name>
    <name evidence="10" type="ORF">FJY75_05130</name>
</gene>
<dbReference type="InterPro" id="IPR009027">
    <property type="entry name" value="Ribosomal_bL9/RNase_H1_N"/>
</dbReference>
<dbReference type="EMBL" id="VGIY01000091">
    <property type="protein sequence ID" value="MBM3317214.1"/>
    <property type="molecule type" value="Genomic_DNA"/>
</dbReference>
<dbReference type="InterPro" id="IPR020594">
    <property type="entry name" value="Ribosomal_bL9_bac/chp"/>
</dbReference>
<protein>
    <recommendedName>
        <fullName evidence="6 7">Large ribosomal subunit protein bL9</fullName>
    </recommendedName>
</protein>
<dbReference type="InterPro" id="IPR036935">
    <property type="entry name" value="Ribosomal_bL9_N_sf"/>
</dbReference>
<evidence type="ECO:0000256" key="7">
    <source>
        <dbReference type="HAMAP-Rule" id="MF_00503"/>
    </source>
</evidence>
<evidence type="ECO:0000256" key="1">
    <source>
        <dbReference type="ARBA" id="ARBA00010605"/>
    </source>
</evidence>
<dbReference type="Gene3D" id="3.40.5.10">
    <property type="entry name" value="Ribosomal protein L9, N-terminal domain"/>
    <property type="match status" value="1"/>
</dbReference>
<dbReference type="InterPro" id="IPR020069">
    <property type="entry name" value="Ribosomal_bL9_C"/>
</dbReference>
<dbReference type="SUPFAM" id="SSF55658">
    <property type="entry name" value="L9 N-domain-like"/>
    <property type="match status" value="1"/>
</dbReference>
<evidence type="ECO:0000256" key="6">
    <source>
        <dbReference type="ARBA" id="ARBA00035292"/>
    </source>
</evidence>
<dbReference type="NCBIfam" id="TIGR00158">
    <property type="entry name" value="L9"/>
    <property type="match status" value="1"/>
</dbReference>
<comment type="caution">
    <text evidence="10">The sequence shown here is derived from an EMBL/GenBank/DDBJ whole genome shotgun (WGS) entry which is preliminary data.</text>
</comment>
<name>A0A937XAV6_UNCEI</name>
<dbReference type="SUPFAM" id="SSF55653">
    <property type="entry name" value="Ribosomal protein L9 C-domain"/>
    <property type="match status" value="1"/>
</dbReference>
<dbReference type="GO" id="GO:1990904">
    <property type="term" value="C:ribonucleoprotein complex"/>
    <property type="evidence" value="ECO:0007669"/>
    <property type="project" value="UniProtKB-KW"/>
</dbReference>
<keyword evidence="4 7" id="KW-0689">Ribosomal protein</keyword>
<dbReference type="Pfam" id="PF01281">
    <property type="entry name" value="Ribosomal_L9_N"/>
    <property type="match status" value="1"/>
</dbReference>
<evidence type="ECO:0000259" key="9">
    <source>
        <dbReference type="Pfam" id="PF03948"/>
    </source>
</evidence>
<evidence type="ECO:0000313" key="10">
    <source>
        <dbReference type="EMBL" id="MBM3317214.1"/>
    </source>
</evidence>
<dbReference type="GO" id="GO:0019843">
    <property type="term" value="F:rRNA binding"/>
    <property type="evidence" value="ECO:0007669"/>
    <property type="project" value="UniProtKB-UniRule"/>
</dbReference>
<dbReference type="Pfam" id="PF03948">
    <property type="entry name" value="Ribosomal_L9_C"/>
    <property type="match status" value="1"/>
</dbReference>
<comment type="similarity">
    <text evidence="1 7">Belongs to the bacterial ribosomal protein bL9 family.</text>
</comment>
<feature type="domain" description="Ribosomal protein L9" evidence="8">
    <location>
        <begin position="1"/>
        <end position="42"/>
    </location>
</feature>
<evidence type="ECO:0000313" key="11">
    <source>
        <dbReference type="Proteomes" id="UP000748308"/>
    </source>
</evidence>
<dbReference type="Gene3D" id="3.10.430.100">
    <property type="entry name" value="Ribosomal protein L9, C-terminal domain"/>
    <property type="match status" value="1"/>
</dbReference>
<keyword evidence="2 7" id="KW-0699">rRNA-binding</keyword>
<evidence type="ECO:0000256" key="2">
    <source>
        <dbReference type="ARBA" id="ARBA00022730"/>
    </source>
</evidence>